<accession>A0A4R1KXN7</accession>
<sequence>MPHRSISLLSLFTFTVICCGFAQKQSTIPPGQLDPTRTVRHPQLFSSFHKPLPEQYIWTKDDSLVGRIGAIQYISPGANGSIEPHYFRAAFSLASAPAQATLYVAGPRSAKIYLNGVLAEQISSNTLDPLGMHVFRVDVARLLHAGRNVIAMEVVRGRGIPGSMNSPMGMQQLFGEVMVAKIIPEPGGVDGPAILISGPQWKATLHASQGWEHAKFDDSAWPHATAISPIEGSINLFQWNADAGLYDWPGYEGASPFLAHMYMPAENIENVIAGRSEFYNLHTLTADSTSPQSEFTVKVGSVAPGNSYAPGLTLDFGREVTGRVELISDSDNEATVSIQYGESQGEVNNGPYLGVNLLRIPPHGSAHGPKSAFRYARIRFLSGGSELRFKAIHLEDIYYPVNYAGSFESSDPLLNRIWEIGAYTVHLCMQDDIWDAPKRDRGRWMGDTDISGHVSDTIFFDHFLLKDTMSRLVGDVPVQEHVNGIPGYSAFWVTELQNYYRHTGDKQFLEKVHPQLLQLLQVMDKEFDAQNQFTNRTHAWLFVDWAINLYGDNPEVRQATTLEYYRAYVDGANLLKELGDTSNADHFKSRAAQLKKAAQRSLWSQSDGDFGPRWQTNAMAVLSGVADPDQYGSIWTNVLSKVGEPTFRPNLITPYYGAYVLDAMAKMDHRDAALKWIREYWGGMIDEGATTFWEAYDPSWPKDNPHLDLQADGRAGYFVSMAHGWSAAPTYWLMEQVLGIQPVAEGFSRVVIRPDLLDLKWARGQEPTPEGPLKVELHAENGMKASIDVPAGLNATVLFPVAKGSTTIQVNGKPMDGIPAEGGTRLRLMLKSSGHYEIQAE</sequence>
<protein>
    <submittedName>
        <fullName evidence="3">Alpha-L-rhamnosidase-like protein</fullName>
    </submittedName>
</protein>
<evidence type="ECO:0000259" key="1">
    <source>
        <dbReference type="Pfam" id="PF17389"/>
    </source>
</evidence>
<dbReference type="RefSeq" id="WP_131999133.1">
    <property type="nucleotide sequence ID" value="NZ_SMGK01000007.1"/>
</dbReference>
<dbReference type="OrthoDB" id="9761045at2"/>
<feature type="domain" description="Alpha-L-rhamnosidase six-hairpin glycosidase" evidence="1">
    <location>
        <begin position="404"/>
        <end position="737"/>
    </location>
</feature>
<dbReference type="PANTHER" id="PTHR34987:SF4">
    <property type="entry name" value="ALPHA-L-RHAMNOSIDASE C-TERMINAL DOMAIN-CONTAINING PROTEIN"/>
    <property type="match status" value="1"/>
</dbReference>
<dbReference type="SUPFAM" id="SSF48208">
    <property type="entry name" value="Six-hairpin glycosidases"/>
    <property type="match status" value="1"/>
</dbReference>
<comment type="caution">
    <text evidence="3">The sequence shown here is derived from an EMBL/GenBank/DDBJ whole genome shotgun (WGS) entry which is preliminary data.</text>
</comment>
<dbReference type="Gene3D" id="2.60.120.260">
    <property type="entry name" value="Galactose-binding domain-like"/>
    <property type="match status" value="2"/>
</dbReference>
<keyword evidence="4" id="KW-1185">Reference proteome</keyword>
<evidence type="ECO:0000313" key="4">
    <source>
        <dbReference type="Proteomes" id="UP000295210"/>
    </source>
</evidence>
<evidence type="ECO:0000313" key="3">
    <source>
        <dbReference type="EMBL" id="TCK70182.1"/>
    </source>
</evidence>
<dbReference type="GO" id="GO:0005975">
    <property type="term" value="P:carbohydrate metabolic process"/>
    <property type="evidence" value="ECO:0007669"/>
    <property type="project" value="InterPro"/>
</dbReference>
<dbReference type="AlphaFoldDB" id="A0A4R1KXN7"/>
<dbReference type="InterPro" id="IPR012341">
    <property type="entry name" value="6hp_glycosidase-like_sf"/>
</dbReference>
<dbReference type="Pfam" id="PF17390">
    <property type="entry name" value="Bac_rhamnosid_C"/>
    <property type="match status" value="1"/>
</dbReference>
<dbReference type="InterPro" id="IPR035396">
    <property type="entry name" value="Bac_rhamnosid6H"/>
</dbReference>
<feature type="domain" description="Alpha-L-rhamnosidase C-terminal" evidence="2">
    <location>
        <begin position="739"/>
        <end position="808"/>
    </location>
</feature>
<dbReference type="InterPro" id="IPR035398">
    <property type="entry name" value="Bac_rhamnosid_C"/>
</dbReference>
<dbReference type="Gene3D" id="2.60.420.10">
    <property type="entry name" value="Maltose phosphorylase, domain 3"/>
    <property type="match status" value="1"/>
</dbReference>
<dbReference type="Pfam" id="PF17389">
    <property type="entry name" value="Bac_rhamnosid6H"/>
    <property type="match status" value="1"/>
</dbReference>
<dbReference type="PANTHER" id="PTHR34987">
    <property type="entry name" value="C, PUTATIVE (AFU_ORTHOLOGUE AFUA_3G02880)-RELATED"/>
    <property type="match status" value="1"/>
</dbReference>
<name>A0A4R1KXN7_9BACT</name>
<organism evidence="3 4">
    <name type="scientific">Acidipila rosea</name>
    <dbReference type="NCBI Taxonomy" id="768535"/>
    <lineage>
        <taxon>Bacteria</taxon>
        <taxon>Pseudomonadati</taxon>
        <taxon>Acidobacteriota</taxon>
        <taxon>Terriglobia</taxon>
        <taxon>Terriglobales</taxon>
        <taxon>Acidobacteriaceae</taxon>
        <taxon>Acidipila</taxon>
    </lineage>
</organism>
<dbReference type="InterPro" id="IPR008928">
    <property type="entry name" value="6-hairpin_glycosidase_sf"/>
</dbReference>
<dbReference type="Gene3D" id="1.50.10.10">
    <property type="match status" value="1"/>
</dbReference>
<dbReference type="EMBL" id="SMGK01000007">
    <property type="protein sequence ID" value="TCK70182.1"/>
    <property type="molecule type" value="Genomic_DNA"/>
</dbReference>
<gene>
    <name evidence="3" type="ORF">C7378_3337</name>
</gene>
<reference evidence="3 4" key="1">
    <citation type="submission" date="2019-03" db="EMBL/GenBank/DDBJ databases">
        <title>Genomic Encyclopedia of Type Strains, Phase IV (KMG-IV): sequencing the most valuable type-strain genomes for metagenomic binning, comparative biology and taxonomic classification.</title>
        <authorList>
            <person name="Goeker M."/>
        </authorList>
    </citation>
    <scope>NUCLEOTIDE SEQUENCE [LARGE SCALE GENOMIC DNA]</scope>
    <source>
        <strain evidence="3 4">DSM 103428</strain>
    </source>
</reference>
<dbReference type="Proteomes" id="UP000295210">
    <property type="component" value="Unassembled WGS sequence"/>
</dbReference>
<proteinExistence type="predicted"/>
<evidence type="ECO:0000259" key="2">
    <source>
        <dbReference type="Pfam" id="PF17390"/>
    </source>
</evidence>